<gene>
    <name evidence="3" type="ORF">RFULGI_LOCUS15282</name>
</gene>
<accession>A0A9N9JDG5</accession>
<comment type="caution">
    <text evidence="3">The sequence shown here is derived from an EMBL/GenBank/DDBJ whole genome shotgun (WGS) entry which is preliminary data.</text>
</comment>
<dbReference type="PROSITE" id="PS50222">
    <property type="entry name" value="EF_HAND_2"/>
    <property type="match status" value="3"/>
</dbReference>
<dbReference type="SUPFAM" id="SSF47473">
    <property type="entry name" value="EF-hand"/>
    <property type="match status" value="1"/>
</dbReference>
<dbReference type="Pfam" id="PF13202">
    <property type="entry name" value="EF-hand_5"/>
    <property type="match status" value="2"/>
</dbReference>
<feature type="non-terminal residue" evidence="3">
    <location>
        <position position="1"/>
    </location>
</feature>
<evidence type="ECO:0000256" key="1">
    <source>
        <dbReference type="ARBA" id="ARBA00022837"/>
    </source>
</evidence>
<feature type="domain" description="EF-hand" evidence="2">
    <location>
        <begin position="101"/>
        <end position="125"/>
    </location>
</feature>
<evidence type="ECO:0000313" key="4">
    <source>
        <dbReference type="Proteomes" id="UP000789396"/>
    </source>
</evidence>
<dbReference type="InterPro" id="IPR002048">
    <property type="entry name" value="EF_hand_dom"/>
</dbReference>
<feature type="non-terminal residue" evidence="3">
    <location>
        <position position="125"/>
    </location>
</feature>
<keyword evidence="4" id="KW-1185">Reference proteome</keyword>
<dbReference type="Proteomes" id="UP000789396">
    <property type="component" value="Unassembled WGS sequence"/>
</dbReference>
<proteinExistence type="predicted"/>
<reference evidence="3" key="1">
    <citation type="submission" date="2021-06" db="EMBL/GenBank/DDBJ databases">
        <authorList>
            <person name="Kallberg Y."/>
            <person name="Tangrot J."/>
            <person name="Rosling A."/>
        </authorList>
    </citation>
    <scope>NUCLEOTIDE SEQUENCE</scope>
    <source>
        <strain evidence="3">IN212</strain>
    </source>
</reference>
<dbReference type="SMART" id="SM00054">
    <property type="entry name" value="EFh"/>
    <property type="match status" value="3"/>
</dbReference>
<dbReference type="AlphaFoldDB" id="A0A9N9JDG5"/>
<sequence>IFKSFDGNGNGILSLSEIQAAVIKTYPEYKDNKPAIMRAYKAADTSKDGFVQLEEFGRLLDLLHYYNELYKLFQKLDVDHDRRITFEEFKKGHKLMGLKGRSDLDLEEEFRKMDGNDGGVVLFDE</sequence>
<dbReference type="EMBL" id="CAJVPZ010048416">
    <property type="protein sequence ID" value="CAG8774078.1"/>
    <property type="molecule type" value="Genomic_DNA"/>
</dbReference>
<organism evidence="3 4">
    <name type="scientific">Racocetra fulgida</name>
    <dbReference type="NCBI Taxonomy" id="60492"/>
    <lineage>
        <taxon>Eukaryota</taxon>
        <taxon>Fungi</taxon>
        <taxon>Fungi incertae sedis</taxon>
        <taxon>Mucoromycota</taxon>
        <taxon>Glomeromycotina</taxon>
        <taxon>Glomeromycetes</taxon>
        <taxon>Diversisporales</taxon>
        <taxon>Gigasporaceae</taxon>
        <taxon>Racocetra</taxon>
    </lineage>
</organism>
<dbReference type="Gene3D" id="1.10.238.10">
    <property type="entry name" value="EF-hand"/>
    <property type="match status" value="1"/>
</dbReference>
<evidence type="ECO:0000313" key="3">
    <source>
        <dbReference type="EMBL" id="CAG8774078.1"/>
    </source>
</evidence>
<feature type="domain" description="EF-hand" evidence="2">
    <location>
        <begin position="64"/>
        <end position="99"/>
    </location>
</feature>
<evidence type="ECO:0000259" key="2">
    <source>
        <dbReference type="PROSITE" id="PS50222"/>
    </source>
</evidence>
<keyword evidence="1" id="KW-0106">Calcium</keyword>
<dbReference type="InterPro" id="IPR011992">
    <property type="entry name" value="EF-hand-dom_pair"/>
</dbReference>
<dbReference type="OrthoDB" id="26525at2759"/>
<dbReference type="PROSITE" id="PS00018">
    <property type="entry name" value="EF_HAND_1"/>
    <property type="match status" value="2"/>
</dbReference>
<dbReference type="Pfam" id="PF13499">
    <property type="entry name" value="EF-hand_7"/>
    <property type="match status" value="1"/>
</dbReference>
<name>A0A9N9JDG5_9GLOM</name>
<feature type="domain" description="EF-hand" evidence="2">
    <location>
        <begin position="1"/>
        <end position="28"/>
    </location>
</feature>
<dbReference type="GO" id="GO:0005509">
    <property type="term" value="F:calcium ion binding"/>
    <property type="evidence" value="ECO:0007669"/>
    <property type="project" value="InterPro"/>
</dbReference>
<dbReference type="InterPro" id="IPR018247">
    <property type="entry name" value="EF_Hand_1_Ca_BS"/>
</dbReference>
<protein>
    <submittedName>
        <fullName evidence="3">18646_t:CDS:1</fullName>
    </submittedName>
</protein>